<accession>W7QA78</accession>
<dbReference type="InterPro" id="IPR036520">
    <property type="entry name" value="UPF0759_sf"/>
</dbReference>
<reference evidence="1 2" key="1">
    <citation type="journal article" date="2014" name="Genome Announc.">
        <title>Draft Genome Sequence of the Agar-Degrading Bacterium Catenovulum sp. Strain DS-2, Isolated from Intestines of Haliotis diversicolor.</title>
        <authorList>
            <person name="Shan D."/>
            <person name="Li X."/>
            <person name="Gu Z."/>
            <person name="Wei G."/>
            <person name="Gao Z."/>
            <person name="Shao Z."/>
        </authorList>
    </citation>
    <scope>NUCLEOTIDE SEQUENCE [LARGE SCALE GENOMIC DNA]</scope>
    <source>
        <strain evidence="1 2">DS-2</strain>
    </source>
</reference>
<gene>
    <name evidence="1" type="ORF">DS2_14944</name>
</gene>
<dbReference type="SUPFAM" id="SSF117396">
    <property type="entry name" value="TM1631-like"/>
    <property type="match status" value="1"/>
</dbReference>
<proteinExistence type="predicted"/>
<evidence type="ECO:0000313" key="2">
    <source>
        <dbReference type="Proteomes" id="UP000019276"/>
    </source>
</evidence>
<dbReference type="Proteomes" id="UP000019276">
    <property type="component" value="Unassembled WGS sequence"/>
</dbReference>
<dbReference type="PATRIC" id="fig|1328313.3.peg.3048"/>
<name>W7QA78_9ALTE</name>
<evidence type="ECO:0008006" key="3">
    <source>
        <dbReference type="Google" id="ProtNLM"/>
    </source>
</evidence>
<evidence type="ECO:0000313" key="1">
    <source>
        <dbReference type="EMBL" id="EWH08916.1"/>
    </source>
</evidence>
<organism evidence="1 2">
    <name type="scientific">Catenovulum agarivorans DS-2</name>
    <dbReference type="NCBI Taxonomy" id="1328313"/>
    <lineage>
        <taxon>Bacteria</taxon>
        <taxon>Pseudomonadati</taxon>
        <taxon>Pseudomonadota</taxon>
        <taxon>Gammaproteobacteria</taxon>
        <taxon>Alteromonadales</taxon>
        <taxon>Alteromonadaceae</taxon>
        <taxon>Catenovulum</taxon>
    </lineage>
</organism>
<dbReference type="InterPro" id="IPR002763">
    <property type="entry name" value="DUF72"/>
</dbReference>
<dbReference type="PANTHER" id="PTHR30348">
    <property type="entry name" value="UNCHARACTERIZED PROTEIN YECE"/>
    <property type="match status" value="1"/>
</dbReference>
<dbReference type="RefSeq" id="WP_035015639.1">
    <property type="nucleotide sequence ID" value="NZ_ARZY01000033.1"/>
</dbReference>
<dbReference type="Pfam" id="PF01904">
    <property type="entry name" value="DUF72"/>
    <property type="match status" value="1"/>
</dbReference>
<dbReference type="eggNOG" id="COG1801">
    <property type="taxonomic scope" value="Bacteria"/>
</dbReference>
<keyword evidence="2" id="KW-1185">Reference proteome</keyword>
<dbReference type="Gene3D" id="3.20.20.410">
    <property type="entry name" value="Protein of unknown function UPF0759"/>
    <property type="match status" value="1"/>
</dbReference>
<sequence length="282" mass="32822">MWTHPQWQQNFFPDNTSSANHLAFYSQIYSSVEGNTTFYALPNAQTVQRWADTTDEQFKFCFKLPQQITHQNKLKHSDVEMETFLQTLAPLFKRNKIGQIIVQLPPYFAYADLANLRHFLHQYAELDLAVEVRHPDFFNKTHTEKALNQLLITSKVNRVLMDTRPVHSQAPTSEAIIDAQKKKPKVPVHLIATAEQPMVRYIGCSQLADNLKFIQPWLKHFKTWLEQGKTPYLFIHTADNAQVHQLAQIWLDELKKHLGYSVYPDTLTKTIQDNQSQQSSLF</sequence>
<dbReference type="STRING" id="1328313.DS2_14944"/>
<dbReference type="PANTHER" id="PTHR30348:SF9">
    <property type="entry name" value="UPF0759 PROTEIN YECE"/>
    <property type="match status" value="1"/>
</dbReference>
<protein>
    <recommendedName>
        <fullName evidence="3">DUF72 domain-containing protein</fullName>
    </recommendedName>
</protein>
<dbReference type="EMBL" id="ARZY01000033">
    <property type="protein sequence ID" value="EWH08916.1"/>
    <property type="molecule type" value="Genomic_DNA"/>
</dbReference>
<comment type="caution">
    <text evidence="1">The sequence shown here is derived from an EMBL/GenBank/DDBJ whole genome shotgun (WGS) entry which is preliminary data.</text>
</comment>
<dbReference type="OrthoDB" id="9780310at2"/>
<dbReference type="AlphaFoldDB" id="W7QA78"/>